<accession>A0A834U4M6</accession>
<sequence length="141" mass="16677">MWTQNKHRQEQHHWSSCYTMKNEAPNNSITKVLKEDFCAHIHDHFPSPPLTNAREHWTFDVRRVTDFLLENEIVLTERCLNNQVMQLYLSERNNLMWLLSDNKAKTQRSLFGKIRENRKSNLLGIMGRTVVVIDAQVVNSE</sequence>
<dbReference type="AlphaFoldDB" id="A0A834U4M6"/>
<organism evidence="1 2">
    <name type="scientific">Vespula pensylvanica</name>
    <name type="common">Western yellow jacket</name>
    <name type="synonym">Wasp</name>
    <dbReference type="NCBI Taxonomy" id="30213"/>
    <lineage>
        <taxon>Eukaryota</taxon>
        <taxon>Metazoa</taxon>
        <taxon>Ecdysozoa</taxon>
        <taxon>Arthropoda</taxon>
        <taxon>Hexapoda</taxon>
        <taxon>Insecta</taxon>
        <taxon>Pterygota</taxon>
        <taxon>Neoptera</taxon>
        <taxon>Endopterygota</taxon>
        <taxon>Hymenoptera</taxon>
        <taxon>Apocrita</taxon>
        <taxon>Aculeata</taxon>
        <taxon>Vespoidea</taxon>
        <taxon>Vespidae</taxon>
        <taxon>Vespinae</taxon>
        <taxon>Vespula</taxon>
    </lineage>
</organism>
<keyword evidence="2" id="KW-1185">Reference proteome</keyword>
<evidence type="ECO:0000313" key="2">
    <source>
        <dbReference type="Proteomes" id="UP000600918"/>
    </source>
</evidence>
<proteinExistence type="predicted"/>
<dbReference type="Proteomes" id="UP000600918">
    <property type="component" value="Unassembled WGS sequence"/>
</dbReference>
<protein>
    <submittedName>
        <fullName evidence="1">Uncharacterized protein</fullName>
    </submittedName>
</protein>
<reference evidence="1" key="1">
    <citation type="journal article" date="2020" name="G3 (Bethesda)">
        <title>High-Quality Assemblies for Three Invasive Social Wasps from the &lt;i&gt;Vespula&lt;/i&gt; Genus.</title>
        <authorList>
            <person name="Harrop T.W.R."/>
            <person name="Guhlin J."/>
            <person name="McLaughlin G.M."/>
            <person name="Permina E."/>
            <person name="Stockwell P."/>
            <person name="Gilligan J."/>
            <person name="Le Lec M.F."/>
            <person name="Gruber M.A.M."/>
            <person name="Quinn O."/>
            <person name="Lovegrove M."/>
            <person name="Duncan E.J."/>
            <person name="Remnant E.J."/>
            <person name="Van Eeckhoven J."/>
            <person name="Graham B."/>
            <person name="Knapp R.A."/>
            <person name="Langford K.W."/>
            <person name="Kronenberg Z."/>
            <person name="Press M.O."/>
            <person name="Eacker S.M."/>
            <person name="Wilson-Rankin E.E."/>
            <person name="Purcell J."/>
            <person name="Lester P.J."/>
            <person name="Dearden P.K."/>
        </authorList>
    </citation>
    <scope>NUCLEOTIDE SEQUENCE</scope>
    <source>
        <strain evidence="1">Volc-1</strain>
    </source>
</reference>
<comment type="caution">
    <text evidence="1">The sequence shown here is derived from an EMBL/GenBank/DDBJ whole genome shotgun (WGS) entry which is preliminary data.</text>
</comment>
<name>A0A834U4M6_VESPE</name>
<dbReference type="EMBL" id="JACSDY010000011">
    <property type="protein sequence ID" value="KAF7416009.1"/>
    <property type="molecule type" value="Genomic_DNA"/>
</dbReference>
<evidence type="ECO:0000313" key="1">
    <source>
        <dbReference type="EMBL" id="KAF7416009.1"/>
    </source>
</evidence>
<gene>
    <name evidence="1" type="ORF">H0235_012601</name>
</gene>